<dbReference type="KEGG" id="alus:STSP2_02697"/>
<evidence type="ECO:0000259" key="3">
    <source>
        <dbReference type="PROSITE" id="PS50234"/>
    </source>
</evidence>
<dbReference type="PROSITE" id="PS50234">
    <property type="entry name" value="VWFA"/>
    <property type="match status" value="1"/>
</dbReference>
<dbReference type="Pfam" id="PF00092">
    <property type="entry name" value="VWA"/>
    <property type="match status" value="1"/>
</dbReference>
<dbReference type="SUPFAM" id="SSF53300">
    <property type="entry name" value="vWA-like"/>
    <property type="match status" value="1"/>
</dbReference>
<keyword evidence="2" id="KW-1133">Transmembrane helix</keyword>
<evidence type="ECO:0000256" key="1">
    <source>
        <dbReference type="SAM" id="MobiDB-lite"/>
    </source>
</evidence>
<dbReference type="InterPro" id="IPR002035">
    <property type="entry name" value="VWF_A"/>
</dbReference>
<protein>
    <submittedName>
        <fullName evidence="4">Marine proteobacterial sortase target protein</fullName>
    </submittedName>
</protein>
<dbReference type="RefSeq" id="WP_146663187.1">
    <property type="nucleotide sequence ID" value="NZ_CP019791.1"/>
</dbReference>
<sequence>MDGTGIQDRPEFDDASAGTKSGSNWKRRVNTAAMLGWTVSLIIHVVAIVGIGKIGWMYGGDRGNGDVEVAIVEYESGDELESLGQQEQIDQSVSVAPSADMPEVKVELGALMPTEDAQMRSEVLDSQMLNMDTGTAGLGNAWQEASLSGGGAAGSGGASFFGLEVSGTKFVYVVDRSGSMRGEPLNMAKTELRRSISELEEFAEFFVIFYSGSHIAMPGGELVEATEENKEDCYDWLESITGSGSTDPTSAMELALSLNPDAVWLLSDGQFNSSMSDHITRYNKQRGVVINTIAFLNRSGEAILKQIANKNDGKYRFVAGR</sequence>
<gene>
    <name evidence="4" type="ORF">STSP2_02697</name>
</gene>
<evidence type="ECO:0000313" key="4">
    <source>
        <dbReference type="EMBL" id="AQT69506.1"/>
    </source>
</evidence>
<evidence type="ECO:0000313" key="5">
    <source>
        <dbReference type="Proteomes" id="UP000189674"/>
    </source>
</evidence>
<feature type="region of interest" description="Disordered" evidence="1">
    <location>
        <begin position="1"/>
        <end position="23"/>
    </location>
</feature>
<organism evidence="4 5">
    <name type="scientific">Anaerohalosphaera lusitana</name>
    <dbReference type="NCBI Taxonomy" id="1936003"/>
    <lineage>
        <taxon>Bacteria</taxon>
        <taxon>Pseudomonadati</taxon>
        <taxon>Planctomycetota</taxon>
        <taxon>Phycisphaerae</taxon>
        <taxon>Sedimentisphaerales</taxon>
        <taxon>Anaerohalosphaeraceae</taxon>
        <taxon>Anaerohalosphaera</taxon>
    </lineage>
</organism>
<dbReference type="AlphaFoldDB" id="A0A1U9NPR7"/>
<feature type="domain" description="VWFA" evidence="3">
    <location>
        <begin position="169"/>
        <end position="321"/>
    </location>
</feature>
<keyword evidence="2" id="KW-0812">Transmembrane</keyword>
<dbReference type="STRING" id="1936003.STSP2_02697"/>
<accession>A0A1U9NPR7</accession>
<dbReference type="OrthoDB" id="272806at2"/>
<reference evidence="5" key="1">
    <citation type="submission" date="2017-02" db="EMBL/GenBank/DDBJ databases">
        <title>Comparative genomics and description of representatives of a novel lineage of planctomycetes thriving in anoxic sediments.</title>
        <authorList>
            <person name="Spring S."/>
            <person name="Bunk B."/>
            <person name="Sproer C."/>
        </authorList>
    </citation>
    <scope>NUCLEOTIDE SEQUENCE [LARGE SCALE GENOMIC DNA]</scope>
    <source>
        <strain evidence="5">ST-NAGAB-D1</strain>
    </source>
</reference>
<dbReference type="Gene3D" id="3.40.50.410">
    <property type="entry name" value="von Willebrand factor, type A domain"/>
    <property type="match status" value="1"/>
</dbReference>
<keyword evidence="2" id="KW-0472">Membrane</keyword>
<dbReference type="Proteomes" id="UP000189674">
    <property type="component" value="Chromosome"/>
</dbReference>
<dbReference type="EMBL" id="CP019791">
    <property type="protein sequence ID" value="AQT69506.1"/>
    <property type="molecule type" value="Genomic_DNA"/>
</dbReference>
<proteinExistence type="predicted"/>
<keyword evidence="5" id="KW-1185">Reference proteome</keyword>
<name>A0A1U9NPR7_9BACT</name>
<dbReference type="InterPro" id="IPR036465">
    <property type="entry name" value="vWFA_dom_sf"/>
</dbReference>
<evidence type="ECO:0000256" key="2">
    <source>
        <dbReference type="SAM" id="Phobius"/>
    </source>
</evidence>
<feature type="transmembrane region" description="Helical" evidence="2">
    <location>
        <begin position="32"/>
        <end position="52"/>
    </location>
</feature>